<keyword evidence="2" id="KW-1185">Reference proteome</keyword>
<gene>
    <name evidence="1" type="ORF">AFUS01_LOCUS11816</name>
</gene>
<dbReference type="EMBL" id="CAJVCH010091711">
    <property type="protein sequence ID" value="CAG7722696.1"/>
    <property type="molecule type" value="Genomic_DNA"/>
</dbReference>
<name>A0A8J2JM53_9HEXA</name>
<dbReference type="AlphaFoldDB" id="A0A8J2JM53"/>
<comment type="caution">
    <text evidence="1">The sequence shown here is derived from an EMBL/GenBank/DDBJ whole genome shotgun (WGS) entry which is preliminary data.</text>
</comment>
<feature type="non-terminal residue" evidence="1">
    <location>
        <position position="1"/>
    </location>
</feature>
<evidence type="ECO:0000313" key="2">
    <source>
        <dbReference type="Proteomes" id="UP000708208"/>
    </source>
</evidence>
<sequence length="49" mass="5126">VCGRPLGLRLDSSGKLVVSAADRGVLIVDPKTGDVSSLFDFKSDIQGHV</sequence>
<dbReference type="Proteomes" id="UP000708208">
    <property type="component" value="Unassembled WGS sequence"/>
</dbReference>
<evidence type="ECO:0000313" key="1">
    <source>
        <dbReference type="EMBL" id="CAG7722696.1"/>
    </source>
</evidence>
<protein>
    <submittedName>
        <fullName evidence="1">Uncharacterized protein</fullName>
    </submittedName>
</protein>
<proteinExistence type="predicted"/>
<feature type="non-terminal residue" evidence="1">
    <location>
        <position position="49"/>
    </location>
</feature>
<accession>A0A8J2JM53</accession>
<organism evidence="1 2">
    <name type="scientific">Allacma fusca</name>
    <dbReference type="NCBI Taxonomy" id="39272"/>
    <lineage>
        <taxon>Eukaryota</taxon>
        <taxon>Metazoa</taxon>
        <taxon>Ecdysozoa</taxon>
        <taxon>Arthropoda</taxon>
        <taxon>Hexapoda</taxon>
        <taxon>Collembola</taxon>
        <taxon>Symphypleona</taxon>
        <taxon>Sminthuridae</taxon>
        <taxon>Allacma</taxon>
    </lineage>
</organism>
<reference evidence="1" key="1">
    <citation type="submission" date="2021-06" db="EMBL/GenBank/DDBJ databases">
        <authorList>
            <person name="Hodson N. C."/>
            <person name="Mongue J. A."/>
            <person name="Jaron S. K."/>
        </authorList>
    </citation>
    <scope>NUCLEOTIDE SEQUENCE</scope>
</reference>
<dbReference type="OrthoDB" id="5307922at2759"/>